<evidence type="ECO:0000256" key="1">
    <source>
        <dbReference type="SAM" id="SignalP"/>
    </source>
</evidence>
<evidence type="ECO:0000313" key="2">
    <source>
        <dbReference type="EMBL" id="THU95230.1"/>
    </source>
</evidence>
<feature type="chain" id="PRO_5020346794" evidence="1">
    <location>
        <begin position="19"/>
        <end position="111"/>
    </location>
</feature>
<proteinExistence type="predicted"/>
<keyword evidence="1" id="KW-0732">Signal</keyword>
<reference evidence="2 3" key="1">
    <citation type="journal article" date="2019" name="Nat. Ecol. Evol.">
        <title>Megaphylogeny resolves global patterns of mushroom evolution.</title>
        <authorList>
            <person name="Varga T."/>
            <person name="Krizsan K."/>
            <person name="Foldi C."/>
            <person name="Dima B."/>
            <person name="Sanchez-Garcia M."/>
            <person name="Sanchez-Ramirez S."/>
            <person name="Szollosi G.J."/>
            <person name="Szarkandi J.G."/>
            <person name="Papp V."/>
            <person name="Albert L."/>
            <person name="Andreopoulos W."/>
            <person name="Angelini C."/>
            <person name="Antonin V."/>
            <person name="Barry K.W."/>
            <person name="Bougher N.L."/>
            <person name="Buchanan P."/>
            <person name="Buyck B."/>
            <person name="Bense V."/>
            <person name="Catcheside P."/>
            <person name="Chovatia M."/>
            <person name="Cooper J."/>
            <person name="Damon W."/>
            <person name="Desjardin D."/>
            <person name="Finy P."/>
            <person name="Geml J."/>
            <person name="Haridas S."/>
            <person name="Hughes K."/>
            <person name="Justo A."/>
            <person name="Karasinski D."/>
            <person name="Kautmanova I."/>
            <person name="Kiss B."/>
            <person name="Kocsube S."/>
            <person name="Kotiranta H."/>
            <person name="LaButti K.M."/>
            <person name="Lechner B.E."/>
            <person name="Liimatainen K."/>
            <person name="Lipzen A."/>
            <person name="Lukacs Z."/>
            <person name="Mihaltcheva S."/>
            <person name="Morgado L.N."/>
            <person name="Niskanen T."/>
            <person name="Noordeloos M.E."/>
            <person name="Ohm R.A."/>
            <person name="Ortiz-Santana B."/>
            <person name="Ovrebo C."/>
            <person name="Racz N."/>
            <person name="Riley R."/>
            <person name="Savchenko A."/>
            <person name="Shiryaev A."/>
            <person name="Soop K."/>
            <person name="Spirin V."/>
            <person name="Szebenyi C."/>
            <person name="Tomsovsky M."/>
            <person name="Tulloss R.E."/>
            <person name="Uehling J."/>
            <person name="Grigoriev I.V."/>
            <person name="Vagvolgyi C."/>
            <person name="Papp T."/>
            <person name="Martin F.M."/>
            <person name="Miettinen O."/>
            <person name="Hibbett D.S."/>
            <person name="Nagy L.G."/>
        </authorList>
    </citation>
    <scope>NUCLEOTIDE SEQUENCE [LARGE SCALE GENOMIC DNA]</scope>
    <source>
        <strain evidence="2 3">CBS 962.96</strain>
    </source>
</reference>
<evidence type="ECO:0000313" key="3">
    <source>
        <dbReference type="Proteomes" id="UP000297245"/>
    </source>
</evidence>
<keyword evidence="3" id="KW-1185">Reference proteome</keyword>
<accession>A0A4S8M036</accession>
<dbReference type="OrthoDB" id="2956254at2759"/>
<protein>
    <submittedName>
        <fullName evidence="2">Uncharacterized protein</fullName>
    </submittedName>
</protein>
<name>A0A4S8M036_DENBC</name>
<sequence length="111" mass="11095">MFFFKSFVIAATVALVSATPAVESRGEGGLVARQSGNNCQNFLGNCFQNGCVGTFANPSDTIGTCTAGNFNGCPCAKCGSGNGFIGGCADNGCNGVQGICTAGQFQGCPCK</sequence>
<dbReference type="AlphaFoldDB" id="A0A4S8M036"/>
<gene>
    <name evidence="2" type="ORF">K435DRAFT_859777</name>
</gene>
<organism evidence="2 3">
    <name type="scientific">Dendrothele bispora (strain CBS 962.96)</name>
    <dbReference type="NCBI Taxonomy" id="1314807"/>
    <lineage>
        <taxon>Eukaryota</taxon>
        <taxon>Fungi</taxon>
        <taxon>Dikarya</taxon>
        <taxon>Basidiomycota</taxon>
        <taxon>Agaricomycotina</taxon>
        <taxon>Agaricomycetes</taxon>
        <taxon>Agaricomycetidae</taxon>
        <taxon>Agaricales</taxon>
        <taxon>Agaricales incertae sedis</taxon>
        <taxon>Dendrothele</taxon>
    </lineage>
</organism>
<dbReference type="EMBL" id="ML179205">
    <property type="protein sequence ID" value="THU95230.1"/>
    <property type="molecule type" value="Genomic_DNA"/>
</dbReference>
<feature type="signal peptide" evidence="1">
    <location>
        <begin position="1"/>
        <end position="18"/>
    </location>
</feature>
<dbReference type="Proteomes" id="UP000297245">
    <property type="component" value="Unassembled WGS sequence"/>
</dbReference>